<evidence type="ECO:0000256" key="5">
    <source>
        <dbReference type="ARBA" id="ARBA00022692"/>
    </source>
</evidence>
<evidence type="ECO:0000256" key="3">
    <source>
        <dbReference type="ARBA" id="ARBA00022676"/>
    </source>
</evidence>
<dbReference type="InterPro" id="IPR002213">
    <property type="entry name" value="UDP_glucos_trans"/>
</dbReference>
<dbReference type="GO" id="GO:0008194">
    <property type="term" value="F:UDP-glycosyltransferase activity"/>
    <property type="evidence" value="ECO:0007669"/>
    <property type="project" value="InterPro"/>
</dbReference>
<evidence type="ECO:0000256" key="1">
    <source>
        <dbReference type="ARBA" id="ARBA00004370"/>
    </source>
</evidence>
<proteinExistence type="inferred from homology"/>
<dbReference type="Proteomes" id="UP000838412">
    <property type="component" value="Chromosome 5"/>
</dbReference>
<evidence type="ECO:0000256" key="4">
    <source>
        <dbReference type="ARBA" id="ARBA00022679"/>
    </source>
</evidence>
<name>A0A8J9ZZ29_BRALA</name>
<dbReference type="Gene3D" id="3.40.50.2000">
    <property type="entry name" value="Glycogen Phosphorylase B"/>
    <property type="match status" value="2"/>
</dbReference>
<keyword evidence="6 8" id="KW-1133">Transmembrane helix</keyword>
<dbReference type="EMBL" id="OV696690">
    <property type="protein sequence ID" value="CAH1265971.1"/>
    <property type="molecule type" value="Genomic_DNA"/>
</dbReference>
<feature type="transmembrane region" description="Helical" evidence="8">
    <location>
        <begin position="483"/>
        <end position="501"/>
    </location>
</feature>
<dbReference type="GO" id="GO:0016020">
    <property type="term" value="C:membrane"/>
    <property type="evidence" value="ECO:0007669"/>
    <property type="project" value="UniProtKB-SubCell"/>
</dbReference>
<gene>
    <name evidence="10" type="primary">UGT2B4</name>
    <name evidence="10" type="ORF">BLAG_LOCUS19749</name>
</gene>
<keyword evidence="5 8" id="KW-0812">Transmembrane</keyword>
<dbReference type="AlphaFoldDB" id="A0A8J9ZZ29"/>
<dbReference type="InterPro" id="IPR050271">
    <property type="entry name" value="UDP-glycosyltransferase"/>
</dbReference>
<organism evidence="10 11">
    <name type="scientific">Branchiostoma lanceolatum</name>
    <name type="common">Common lancelet</name>
    <name type="synonym">Amphioxus lanceolatum</name>
    <dbReference type="NCBI Taxonomy" id="7740"/>
    <lineage>
        <taxon>Eukaryota</taxon>
        <taxon>Metazoa</taxon>
        <taxon>Chordata</taxon>
        <taxon>Cephalochordata</taxon>
        <taxon>Leptocardii</taxon>
        <taxon>Amphioxiformes</taxon>
        <taxon>Branchiostomatidae</taxon>
        <taxon>Branchiostoma</taxon>
    </lineage>
</organism>
<dbReference type="CDD" id="cd03784">
    <property type="entry name" value="GT1_Gtf-like"/>
    <property type="match status" value="1"/>
</dbReference>
<dbReference type="Pfam" id="PF00201">
    <property type="entry name" value="UDPGT"/>
    <property type="match status" value="1"/>
</dbReference>
<dbReference type="OrthoDB" id="5835829at2759"/>
<feature type="chain" id="PRO_5035443796" evidence="9">
    <location>
        <begin position="22"/>
        <end position="526"/>
    </location>
</feature>
<dbReference type="PANTHER" id="PTHR48043:SF145">
    <property type="entry name" value="FI06409P-RELATED"/>
    <property type="match status" value="1"/>
</dbReference>
<keyword evidence="3" id="KW-0328">Glycosyltransferase</keyword>
<reference evidence="10" key="1">
    <citation type="submission" date="2022-01" db="EMBL/GenBank/DDBJ databases">
        <authorList>
            <person name="Braso-Vives M."/>
        </authorList>
    </citation>
    <scope>NUCLEOTIDE SEQUENCE</scope>
</reference>
<evidence type="ECO:0000256" key="6">
    <source>
        <dbReference type="ARBA" id="ARBA00022989"/>
    </source>
</evidence>
<comment type="similarity">
    <text evidence="2">Belongs to the UDP-glycosyltransferase family.</text>
</comment>
<evidence type="ECO:0000256" key="2">
    <source>
        <dbReference type="ARBA" id="ARBA00009995"/>
    </source>
</evidence>
<evidence type="ECO:0000256" key="7">
    <source>
        <dbReference type="ARBA" id="ARBA00023136"/>
    </source>
</evidence>
<keyword evidence="9" id="KW-0732">Signal</keyword>
<evidence type="ECO:0000256" key="9">
    <source>
        <dbReference type="SAM" id="SignalP"/>
    </source>
</evidence>
<keyword evidence="11" id="KW-1185">Reference proteome</keyword>
<dbReference type="FunFam" id="3.40.50.2000:FF:000001">
    <property type="entry name" value="UDP-glucuronosyltransferase"/>
    <property type="match status" value="1"/>
</dbReference>
<comment type="subcellular location">
    <subcellularLocation>
        <location evidence="1">Membrane</location>
    </subcellularLocation>
</comment>
<sequence>MPTGLHLFLAVATILSQHVQAADILVATVTYTSTWMDVAKIAEVLASRGHVVTVVAPASQKSDLMWKWPTLQYETFGDPEKPPPFKEFVKTVPEQMAFSSNSTGTLGLLKLLNIFRSALLDLNEEILSDKQLLTKLNNSHYDVVLTYAGLSCGPLVAQYLDLPLVCTMRSMPTGQDVRATGVPNPLAYVPTASSGLSDRMTFLQRVKNVLVYFAFSTIGQLIVDKSYDDLAKRTIGDDFTISAALARTDVWLYQSDLMFDFPKPMMPNMVSIAGHVAEDVKPLSEEMEKFVQSSGDDGVVLVTFGSMVAAMPAVIADMLAAAFARLPQKVVWRYAGTPPPSLGSNTKTMEWVPQNDLLAHPKTKAFVSHCGYNGVAEAMYHGVPLVGMPLVTDAHDNIARMVARGMAVSLDIHSVTSEEVYQAITSVISDPRYKEKADQVSTHLRDQPQSPMERAVWWIEHVIKHGGLPHLRSRAIELPFHQYYLLDVIALLVAVISAILLSCWKCCSFAYGMCKRGNTNTKKKTN</sequence>
<evidence type="ECO:0000313" key="11">
    <source>
        <dbReference type="Proteomes" id="UP000838412"/>
    </source>
</evidence>
<protein>
    <submittedName>
        <fullName evidence="10">UGT2B4 protein</fullName>
    </submittedName>
</protein>
<feature type="signal peptide" evidence="9">
    <location>
        <begin position="1"/>
        <end position="21"/>
    </location>
</feature>
<keyword evidence="7 8" id="KW-0472">Membrane</keyword>
<keyword evidence="4" id="KW-0808">Transferase</keyword>
<dbReference type="SUPFAM" id="SSF53756">
    <property type="entry name" value="UDP-Glycosyltransferase/glycogen phosphorylase"/>
    <property type="match status" value="1"/>
</dbReference>
<evidence type="ECO:0000313" key="10">
    <source>
        <dbReference type="EMBL" id="CAH1265971.1"/>
    </source>
</evidence>
<evidence type="ECO:0000256" key="8">
    <source>
        <dbReference type="SAM" id="Phobius"/>
    </source>
</evidence>
<accession>A0A8J9ZZ29</accession>
<dbReference type="PANTHER" id="PTHR48043">
    <property type="entry name" value="EG:EG0003.4 PROTEIN-RELATED"/>
    <property type="match status" value="1"/>
</dbReference>